<dbReference type="EMBL" id="JAKGBZ010000030">
    <property type="protein sequence ID" value="MCF3947753.1"/>
    <property type="molecule type" value="Genomic_DNA"/>
</dbReference>
<comment type="caution">
    <text evidence="1">The sequence shown here is derived from an EMBL/GenBank/DDBJ whole genome shotgun (WGS) entry which is preliminary data.</text>
</comment>
<keyword evidence="2" id="KW-1185">Reference proteome</keyword>
<evidence type="ECO:0008006" key="3">
    <source>
        <dbReference type="Google" id="ProtNLM"/>
    </source>
</evidence>
<sequence length="68" mass="7867">MDDERDAYGVEEFCKRHAISRAYLYLLWKRGDGPRFMQVGGRRLISKEAATDWRKAMEHAPAHQCVAA</sequence>
<gene>
    <name evidence="1" type="ORF">L2A60_13800</name>
</gene>
<reference evidence="1 2" key="1">
    <citation type="submission" date="2022-01" db="EMBL/GenBank/DDBJ databases">
        <authorList>
            <person name="Won M."/>
            <person name="Kim S.-J."/>
            <person name="Kwon S.-W."/>
        </authorList>
    </citation>
    <scope>NUCLEOTIDE SEQUENCE [LARGE SCALE GENOMIC DNA]</scope>
    <source>
        <strain evidence="1 2">KCTC 23505</strain>
    </source>
</reference>
<name>A0ABS9DYC8_9PROT</name>
<evidence type="ECO:0000313" key="1">
    <source>
        <dbReference type="EMBL" id="MCF3947753.1"/>
    </source>
</evidence>
<dbReference type="Proteomes" id="UP001521209">
    <property type="component" value="Unassembled WGS sequence"/>
</dbReference>
<dbReference type="RefSeq" id="WP_235705025.1">
    <property type="nucleotide sequence ID" value="NZ_JAKGBZ010000030.1"/>
</dbReference>
<proteinExistence type="predicted"/>
<organism evidence="1 2">
    <name type="scientific">Acidiphilium iwatense</name>
    <dbReference type="NCBI Taxonomy" id="768198"/>
    <lineage>
        <taxon>Bacteria</taxon>
        <taxon>Pseudomonadati</taxon>
        <taxon>Pseudomonadota</taxon>
        <taxon>Alphaproteobacteria</taxon>
        <taxon>Acetobacterales</taxon>
        <taxon>Acidocellaceae</taxon>
        <taxon>Acidiphilium</taxon>
    </lineage>
</organism>
<protein>
    <recommendedName>
        <fullName evidence="3">Helix-turn-helix domain-containing protein</fullName>
    </recommendedName>
</protein>
<evidence type="ECO:0000313" key="2">
    <source>
        <dbReference type="Proteomes" id="UP001521209"/>
    </source>
</evidence>
<accession>A0ABS9DYC8</accession>